<reference evidence="2" key="1">
    <citation type="submission" date="2016-10" db="EMBL/GenBank/DDBJ databases">
        <title>Genome sequence of Streptomyces mangrovisoli MUSC 149.</title>
        <authorList>
            <person name="Lee L.-H."/>
            <person name="Ser H.-L."/>
        </authorList>
    </citation>
    <scope>NUCLEOTIDE SEQUENCE [LARGE SCALE GENOMIC DNA]</scope>
    <source>
        <strain evidence="2">MUSC 149</strain>
    </source>
</reference>
<dbReference type="Proteomes" id="UP000034196">
    <property type="component" value="Unassembled WGS sequence"/>
</dbReference>
<name>A0A1J4NSU5_9ACTN</name>
<dbReference type="RefSeq" id="WP_046584864.1">
    <property type="nucleotide sequence ID" value="NZ_LAVA02000084.1"/>
</dbReference>
<sequence>MDERQGAGPVGFERLLGHALREPAVDREAAARALAAFRDARDSGAHRVRPRRRDDWRPGERRLSGR</sequence>
<accession>A0A1J4NSU5</accession>
<proteinExistence type="predicted"/>
<protein>
    <submittedName>
        <fullName evidence="2">Uncharacterized protein</fullName>
    </submittedName>
</protein>
<dbReference type="AlphaFoldDB" id="A0A1J4NSU5"/>
<comment type="caution">
    <text evidence="2">The sequence shown here is derived from an EMBL/GenBank/DDBJ whole genome shotgun (WGS) entry which is preliminary data.</text>
</comment>
<keyword evidence="3" id="KW-1185">Reference proteome</keyword>
<feature type="region of interest" description="Disordered" evidence="1">
    <location>
        <begin position="38"/>
        <end position="66"/>
    </location>
</feature>
<gene>
    <name evidence="2" type="ORF">WN71_030090</name>
</gene>
<dbReference type="EMBL" id="LAVA02000084">
    <property type="protein sequence ID" value="OIJ64206.1"/>
    <property type="molecule type" value="Genomic_DNA"/>
</dbReference>
<organism evidence="2 3">
    <name type="scientific">Streptomyces mangrovisoli</name>
    <dbReference type="NCBI Taxonomy" id="1428628"/>
    <lineage>
        <taxon>Bacteria</taxon>
        <taxon>Bacillati</taxon>
        <taxon>Actinomycetota</taxon>
        <taxon>Actinomycetes</taxon>
        <taxon>Kitasatosporales</taxon>
        <taxon>Streptomycetaceae</taxon>
        <taxon>Streptomyces</taxon>
    </lineage>
</organism>
<evidence type="ECO:0000256" key="1">
    <source>
        <dbReference type="SAM" id="MobiDB-lite"/>
    </source>
</evidence>
<evidence type="ECO:0000313" key="3">
    <source>
        <dbReference type="Proteomes" id="UP000034196"/>
    </source>
</evidence>
<feature type="compositionally biased region" description="Basic and acidic residues" evidence="1">
    <location>
        <begin position="52"/>
        <end position="66"/>
    </location>
</feature>
<evidence type="ECO:0000313" key="2">
    <source>
        <dbReference type="EMBL" id="OIJ64206.1"/>
    </source>
</evidence>